<protein>
    <recommendedName>
        <fullName evidence="3">Thiamine biosynthesis protein ThiS</fullName>
    </recommendedName>
</protein>
<dbReference type="EMBL" id="LAHO01000023">
    <property type="protein sequence ID" value="KKO43948.1"/>
    <property type="molecule type" value="Genomic_DNA"/>
</dbReference>
<reference evidence="1 2" key="1">
    <citation type="submission" date="2015-03" db="EMBL/GenBank/DDBJ databases">
        <title>Draft genome sequences of two protease-producing strains of Arsukibacterium isolated from two cold and alkaline environments.</title>
        <authorList>
            <person name="Lylloff J.E."/>
            <person name="Skov L.B."/>
            <person name="Jepsen M."/>
            <person name="Hallin P.F."/>
            <person name="Sorensen S.J."/>
            <person name="Stougaard P."/>
            <person name="Glaring M.A."/>
        </authorList>
    </citation>
    <scope>NUCLEOTIDE SEQUENCE [LARGE SCALE GENOMIC DNA]</scope>
    <source>
        <strain evidence="1 2">GCM72</strain>
    </source>
</reference>
<dbReference type="Gene3D" id="3.10.20.30">
    <property type="match status" value="1"/>
</dbReference>
<organism evidence="1 2">
    <name type="scientific">Arsukibacterium ikkense</name>
    <dbReference type="NCBI Taxonomy" id="336831"/>
    <lineage>
        <taxon>Bacteria</taxon>
        <taxon>Pseudomonadati</taxon>
        <taxon>Pseudomonadota</taxon>
        <taxon>Gammaproteobacteria</taxon>
        <taxon>Chromatiales</taxon>
        <taxon>Chromatiaceae</taxon>
        <taxon>Arsukibacterium</taxon>
    </lineage>
</organism>
<comment type="caution">
    <text evidence="1">The sequence shown here is derived from an EMBL/GenBank/DDBJ whole genome shotgun (WGS) entry which is preliminary data.</text>
</comment>
<dbReference type="InterPro" id="IPR003749">
    <property type="entry name" value="ThiS/MoaD-like"/>
</dbReference>
<accession>A0A0M2V453</accession>
<dbReference type="InterPro" id="IPR012675">
    <property type="entry name" value="Beta-grasp_dom_sf"/>
</dbReference>
<name>A0A0M2V453_9GAMM</name>
<dbReference type="AlphaFoldDB" id="A0A0M2V453"/>
<dbReference type="STRING" id="336831.WG68_18245"/>
<dbReference type="Pfam" id="PF02597">
    <property type="entry name" value="ThiS"/>
    <property type="match status" value="1"/>
</dbReference>
<dbReference type="OrthoDB" id="6388078at2"/>
<sequence length="66" mass="7135">MHITLNAQPLEIASSCTVTELLQQHQLTGEGLAVAINDAVIVKRCWSAHILQPNDVVQLFQIVTGG</sequence>
<dbReference type="CDD" id="cd00565">
    <property type="entry name" value="Ubl_ThiS"/>
    <property type="match status" value="1"/>
</dbReference>
<evidence type="ECO:0000313" key="1">
    <source>
        <dbReference type="EMBL" id="KKO43948.1"/>
    </source>
</evidence>
<dbReference type="InterPro" id="IPR016155">
    <property type="entry name" value="Mopterin_synth/thiamin_S_b"/>
</dbReference>
<dbReference type="SUPFAM" id="SSF54285">
    <property type="entry name" value="MoaD/ThiS"/>
    <property type="match status" value="1"/>
</dbReference>
<dbReference type="Proteomes" id="UP000034228">
    <property type="component" value="Unassembled WGS sequence"/>
</dbReference>
<dbReference type="InterPro" id="IPR010035">
    <property type="entry name" value="Thi_S"/>
</dbReference>
<dbReference type="RefSeq" id="WP_046559161.1">
    <property type="nucleotide sequence ID" value="NZ_LAHO01000023.1"/>
</dbReference>
<evidence type="ECO:0008006" key="3">
    <source>
        <dbReference type="Google" id="ProtNLM"/>
    </source>
</evidence>
<dbReference type="NCBIfam" id="TIGR01683">
    <property type="entry name" value="thiS"/>
    <property type="match status" value="1"/>
</dbReference>
<proteinExistence type="predicted"/>
<dbReference type="PANTHER" id="PTHR34472">
    <property type="entry name" value="SULFUR CARRIER PROTEIN THIS"/>
    <property type="match status" value="1"/>
</dbReference>
<gene>
    <name evidence="1" type="ORF">WG68_18245</name>
</gene>
<evidence type="ECO:0000313" key="2">
    <source>
        <dbReference type="Proteomes" id="UP000034228"/>
    </source>
</evidence>
<keyword evidence="2" id="KW-1185">Reference proteome</keyword>
<dbReference type="PANTHER" id="PTHR34472:SF1">
    <property type="entry name" value="SULFUR CARRIER PROTEIN THIS"/>
    <property type="match status" value="1"/>
</dbReference>